<keyword evidence="2" id="KW-1185">Reference proteome</keyword>
<accession>A0A1Y1RU60</accession>
<dbReference type="Proteomes" id="UP000192343">
    <property type="component" value="Unassembled WGS sequence"/>
</dbReference>
<dbReference type="RefSeq" id="WP_083053055.1">
    <property type="nucleotide sequence ID" value="NZ_MWQY01000038.1"/>
</dbReference>
<protein>
    <recommendedName>
        <fullName evidence="3">Mutarotase</fullName>
    </recommendedName>
</protein>
<evidence type="ECO:0000313" key="1">
    <source>
        <dbReference type="EMBL" id="ORC29894.1"/>
    </source>
</evidence>
<dbReference type="STRING" id="1963862.B4O97_18760"/>
<reference evidence="1 2" key="1">
    <citation type="submission" date="2017-03" db="EMBL/GenBank/DDBJ databases">
        <title>Draft Genome sequence of Marispirochaeta sp. strain JC444.</title>
        <authorList>
            <person name="Shivani Y."/>
            <person name="Subhash Y."/>
            <person name="Sasikala C."/>
            <person name="Ramana C."/>
        </authorList>
    </citation>
    <scope>NUCLEOTIDE SEQUENCE [LARGE SCALE GENOMIC DNA]</scope>
    <source>
        <strain evidence="1 2">JC444</strain>
    </source>
</reference>
<evidence type="ECO:0008006" key="3">
    <source>
        <dbReference type="Google" id="ProtNLM"/>
    </source>
</evidence>
<dbReference type="OrthoDB" id="2326088at2"/>
<dbReference type="Gene3D" id="3.90.1140.10">
    <property type="entry name" value="Cyclic phosphodiesterase"/>
    <property type="match status" value="1"/>
</dbReference>
<sequence length="235" mass="27115">MDLDGIYDGLYNGSVRKISNSCYTIDDLINSPNDTRRGISLIFRPSSSVRKEISRFLDTLQQLDPNQYYYPESDMHVTILSIVSCYPEFNVASIHIPAYINLLQKAISDAKGFTLHFRGITASPSCVMIRGFPENNTLNDLRNNLRSIFKMSSLEHSIDKRYELQTAHSTVLRFRDRISDISRFLEILESYKDFYFGSCTVDSLEFVVNDWYLRKRNTEKLFSFSLPPGGDQLIE</sequence>
<comment type="caution">
    <text evidence="1">The sequence shown here is derived from an EMBL/GenBank/DDBJ whole genome shotgun (WGS) entry which is preliminary data.</text>
</comment>
<dbReference type="AlphaFoldDB" id="A0A1Y1RU60"/>
<dbReference type="EMBL" id="MWQY01000038">
    <property type="protein sequence ID" value="ORC29894.1"/>
    <property type="molecule type" value="Genomic_DNA"/>
</dbReference>
<dbReference type="InterPro" id="IPR009097">
    <property type="entry name" value="Cyclic_Pdiesterase"/>
</dbReference>
<name>A0A1Y1RU60_9SPIO</name>
<proteinExistence type="predicted"/>
<organism evidence="1 2">
    <name type="scientific">Marispirochaeta aestuarii</name>
    <dbReference type="NCBI Taxonomy" id="1963862"/>
    <lineage>
        <taxon>Bacteria</taxon>
        <taxon>Pseudomonadati</taxon>
        <taxon>Spirochaetota</taxon>
        <taxon>Spirochaetia</taxon>
        <taxon>Spirochaetales</taxon>
        <taxon>Spirochaetaceae</taxon>
        <taxon>Marispirochaeta</taxon>
    </lineage>
</organism>
<dbReference type="SUPFAM" id="SSF55144">
    <property type="entry name" value="LigT-like"/>
    <property type="match status" value="1"/>
</dbReference>
<gene>
    <name evidence="1" type="ORF">B4O97_18760</name>
</gene>
<evidence type="ECO:0000313" key="2">
    <source>
        <dbReference type="Proteomes" id="UP000192343"/>
    </source>
</evidence>